<evidence type="ECO:0000256" key="10">
    <source>
        <dbReference type="ARBA" id="ARBA00023004"/>
    </source>
</evidence>
<keyword evidence="15" id="KW-1185">Reference proteome</keyword>
<dbReference type="GO" id="GO:0120013">
    <property type="term" value="F:lipid transfer activity"/>
    <property type="evidence" value="ECO:0007669"/>
    <property type="project" value="InterPro"/>
</dbReference>
<accession>A0A8I3AAT7</accession>
<dbReference type="GO" id="GO:0004497">
    <property type="term" value="F:monooxygenase activity"/>
    <property type="evidence" value="ECO:0007669"/>
    <property type="project" value="UniProtKB-KW"/>
</dbReference>
<dbReference type="InterPro" id="IPR001128">
    <property type="entry name" value="Cyt_P450"/>
</dbReference>
<comment type="subcellular location">
    <subcellularLocation>
        <location evidence="2">Membrane</location>
        <topology evidence="2">Single-pass membrane protein</topology>
    </subcellularLocation>
</comment>
<dbReference type="Pfam" id="PF00067">
    <property type="entry name" value="p450"/>
    <property type="match status" value="2"/>
</dbReference>
<dbReference type="SUPFAM" id="SSF110004">
    <property type="entry name" value="Glycolipid transfer protein, GLTP"/>
    <property type="match status" value="1"/>
</dbReference>
<dbReference type="InterPro" id="IPR036396">
    <property type="entry name" value="Cyt_P450_sf"/>
</dbReference>
<dbReference type="PRINTS" id="PR00463">
    <property type="entry name" value="EP450I"/>
</dbReference>
<evidence type="ECO:0000256" key="6">
    <source>
        <dbReference type="ARBA" id="ARBA00022692"/>
    </source>
</evidence>
<dbReference type="SUPFAM" id="SSF48264">
    <property type="entry name" value="Cytochrome P450"/>
    <property type="match status" value="1"/>
</dbReference>
<dbReference type="PANTHER" id="PTHR46300">
    <property type="entry name" value="P450, PUTATIVE (EUROFUNG)-RELATED-RELATED"/>
    <property type="match status" value="1"/>
</dbReference>
<comment type="pathway">
    <text evidence="3">Secondary metabolite biosynthesis.</text>
</comment>
<dbReference type="GO" id="GO:0016020">
    <property type="term" value="C:membrane"/>
    <property type="evidence" value="ECO:0007669"/>
    <property type="project" value="UniProtKB-SubCell"/>
</dbReference>
<dbReference type="Gene3D" id="1.10.3520.10">
    <property type="entry name" value="Glycolipid transfer protein"/>
    <property type="match status" value="1"/>
</dbReference>
<dbReference type="InterPro" id="IPR036497">
    <property type="entry name" value="GLTP_sf"/>
</dbReference>
<evidence type="ECO:0000256" key="4">
    <source>
        <dbReference type="ARBA" id="ARBA00010617"/>
    </source>
</evidence>
<comment type="caution">
    <text evidence="14">The sequence shown here is derived from an EMBL/GenBank/DDBJ whole genome shotgun (WGS) entry which is preliminary data.</text>
</comment>
<evidence type="ECO:0000256" key="7">
    <source>
        <dbReference type="ARBA" id="ARBA00022723"/>
    </source>
</evidence>
<dbReference type="Pfam" id="PF08718">
    <property type="entry name" value="GLTP"/>
    <property type="match status" value="1"/>
</dbReference>
<keyword evidence="11" id="KW-0503">Monooxygenase</keyword>
<evidence type="ECO:0000256" key="5">
    <source>
        <dbReference type="ARBA" id="ARBA00022617"/>
    </source>
</evidence>
<evidence type="ECO:0000256" key="8">
    <source>
        <dbReference type="ARBA" id="ARBA00022989"/>
    </source>
</evidence>
<dbReference type="GO" id="GO:0020037">
    <property type="term" value="F:heme binding"/>
    <property type="evidence" value="ECO:0007669"/>
    <property type="project" value="InterPro"/>
</dbReference>
<evidence type="ECO:0000259" key="13">
    <source>
        <dbReference type="Pfam" id="PF08718"/>
    </source>
</evidence>
<comment type="similarity">
    <text evidence="4">Belongs to the cytochrome P450 family.</text>
</comment>
<keyword evidence="9" id="KW-0560">Oxidoreductase</keyword>
<dbReference type="PANTHER" id="PTHR46300:SF2">
    <property type="entry name" value="CYTOCHROME P450 MONOOXYGENASE ALNH-RELATED"/>
    <property type="match status" value="1"/>
</dbReference>
<keyword evidence="5" id="KW-0349">Heme</keyword>
<evidence type="ECO:0000256" key="9">
    <source>
        <dbReference type="ARBA" id="ARBA00023002"/>
    </source>
</evidence>
<evidence type="ECO:0000313" key="15">
    <source>
        <dbReference type="Proteomes" id="UP000683000"/>
    </source>
</evidence>
<evidence type="ECO:0000256" key="11">
    <source>
        <dbReference type="ARBA" id="ARBA00023033"/>
    </source>
</evidence>
<name>A0A8I3AAT7_9AGAM</name>
<evidence type="ECO:0000313" key="14">
    <source>
        <dbReference type="EMBL" id="KAG6375755.1"/>
    </source>
</evidence>
<reference evidence="14" key="1">
    <citation type="submission" date="2021-03" db="EMBL/GenBank/DDBJ databases">
        <title>Evolutionary innovations through gain and loss of genes in the ectomycorrhizal Boletales.</title>
        <authorList>
            <person name="Wu G."/>
            <person name="Miyauchi S."/>
            <person name="Morin E."/>
            <person name="Yang Z.-L."/>
            <person name="Xu J."/>
            <person name="Martin F.M."/>
        </authorList>
    </citation>
    <scope>NUCLEOTIDE SEQUENCE</scope>
    <source>
        <strain evidence="14">BR01</strain>
    </source>
</reference>
<keyword evidence="10" id="KW-0408">Iron</keyword>
<gene>
    <name evidence="14" type="ORF">JVT61DRAFT_2605</name>
</gene>
<evidence type="ECO:0000256" key="1">
    <source>
        <dbReference type="ARBA" id="ARBA00001971"/>
    </source>
</evidence>
<dbReference type="InterPro" id="IPR014830">
    <property type="entry name" value="Glycolipid_transfer_prot_dom"/>
</dbReference>
<dbReference type="Proteomes" id="UP000683000">
    <property type="component" value="Unassembled WGS sequence"/>
</dbReference>
<dbReference type="GO" id="GO:0005506">
    <property type="term" value="F:iron ion binding"/>
    <property type="evidence" value="ECO:0007669"/>
    <property type="project" value="InterPro"/>
</dbReference>
<keyword evidence="8" id="KW-1133">Transmembrane helix</keyword>
<protein>
    <submittedName>
        <fullName evidence="14">Glycolipid transfer protein domain-containing protein</fullName>
    </submittedName>
</protein>
<evidence type="ECO:0000256" key="12">
    <source>
        <dbReference type="ARBA" id="ARBA00023136"/>
    </source>
</evidence>
<keyword evidence="12" id="KW-0472">Membrane</keyword>
<organism evidence="14 15">
    <name type="scientific">Boletus reticuloceps</name>
    <dbReference type="NCBI Taxonomy" id="495285"/>
    <lineage>
        <taxon>Eukaryota</taxon>
        <taxon>Fungi</taxon>
        <taxon>Dikarya</taxon>
        <taxon>Basidiomycota</taxon>
        <taxon>Agaricomycotina</taxon>
        <taxon>Agaricomycetes</taxon>
        <taxon>Agaricomycetidae</taxon>
        <taxon>Boletales</taxon>
        <taxon>Boletineae</taxon>
        <taxon>Boletaceae</taxon>
        <taxon>Boletoideae</taxon>
        <taxon>Boletus</taxon>
    </lineage>
</organism>
<dbReference type="FunFam" id="1.10.3520.10:FF:000001">
    <property type="entry name" value="Pleckstrin domain-containing family A member 8"/>
    <property type="match status" value="1"/>
</dbReference>
<dbReference type="EMBL" id="JAGFBS010000013">
    <property type="protein sequence ID" value="KAG6375755.1"/>
    <property type="molecule type" value="Genomic_DNA"/>
</dbReference>
<dbReference type="OrthoDB" id="205255at2759"/>
<dbReference type="InterPro" id="IPR002401">
    <property type="entry name" value="Cyt_P450_E_grp-I"/>
</dbReference>
<comment type="cofactor">
    <cofactor evidence="1">
        <name>heme</name>
        <dbReference type="ChEBI" id="CHEBI:30413"/>
    </cofactor>
</comment>
<keyword evidence="7" id="KW-0479">Metal-binding</keyword>
<dbReference type="Gene3D" id="1.10.630.10">
    <property type="entry name" value="Cytochrome P450"/>
    <property type="match status" value="1"/>
</dbReference>
<evidence type="ECO:0000256" key="2">
    <source>
        <dbReference type="ARBA" id="ARBA00004167"/>
    </source>
</evidence>
<evidence type="ECO:0000256" key="3">
    <source>
        <dbReference type="ARBA" id="ARBA00005179"/>
    </source>
</evidence>
<keyword evidence="6" id="KW-0812">Transmembrane</keyword>
<sequence length="479" mass="53373">MYSFSFSVAVPLSASYGYEVEAQDDPVVHTFKNFAATAIPAATPEQAVLLMLFPFLLRIPDWLPGSSLKREANRTRDLAIQLTEIPYRYAEERLVTSNERPITTMVSDHLTRVPNHTDQAQRARDIFDLKKTAVSSILAGSDTVLSTLMAFTLAIVLNPRVSKRAQAEIDTVVGTDRLPHFGDRPALPYVNATIREVLRWCPPAPLGEMISKLRLLQRVWKLSLAGIWHATSNSDVYNDDWTQDCATGTTVVANIWAMSRDEARFPNAEDFVPERFLNDGDEYALSFADVPITDQGIDTLAFLEASEGVVRLFKLLENPAFAPVVNDINGNITKVRTRYLSNPTKSATLELLTLNEQSEKKNTATEGMMWLFRGLSFTQQSLHTAQSDSKIELSKAFEKGYGDSLGKHHNFIVRGVFSLAMNACPKRNDFYTKLAADPDGGPAVASADVNGELDKWLQALDKNVAQMRKVYKERGYGEI</sequence>
<dbReference type="InterPro" id="IPR050364">
    <property type="entry name" value="Cytochrome_P450_fung"/>
</dbReference>
<feature type="domain" description="Glycolipid transfer protein" evidence="13">
    <location>
        <begin position="297"/>
        <end position="435"/>
    </location>
</feature>
<dbReference type="GO" id="GO:0005737">
    <property type="term" value="C:cytoplasm"/>
    <property type="evidence" value="ECO:0007669"/>
    <property type="project" value="InterPro"/>
</dbReference>
<dbReference type="AlphaFoldDB" id="A0A8I3AAT7"/>
<dbReference type="GO" id="GO:0016705">
    <property type="term" value="F:oxidoreductase activity, acting on paired donors, with incorporation or reduction of molecular oxygen"/>
    <property type="evidence" value="ECO:0007669"/>
    <property type="project" value="InterPro"/>
</dbReference>
<proteinExistence type="inferred from homology"/>